<dbReference type="Pfam" id="PF00248">
    <property type="entry name" value="Aldo_ket_red"/>
    <property type="match status" value="1"/>
</dbReference>
<dbReference type="EC" id="1.1.1.-" evidence="2"/>
<dbReference type="SUPFAM" id="SSF51430">
    <property type="entry name" value="NAD(P)-linked oxidoreductase"/>
    <property type="match status" value="1"/>
</dbReference>
<protein>
    <submittedName>
        <fullName evidence="2">Aldo/keto reductase</fullName>
        <ecNumber evidence="2">1.1.1.-</ecNumber>
    </submittedName>
</protein>
<evidence type="ECO:0000259" key="1">
    <source>
        <dbReference type="Pfam" id="PF00248"/>
    </source>
</evidence>
<proteinExistence type="predicted"/>
<dbReference type="GO" id="GO:0016491">
    <property type="term" value="F:oxidoreductase activity"/>
    <property type="evidence" value="ECO:0007669"/>
    <property type="project" value="UniProtKB-KW"/>
</dbReference>
<dbReference type="InterPro" id="IPR053135">
    <property type="entry name" value="AKR2_Oxidoreductase"/>
</dbReference>
<organism evidence="2 3">
    <name type="scientific">Paludisphaera mucosa</name>
    <dbReference type="NCBI Taxonomy" id="3030827"/>
    <lineage>
        <taxon>Bacteria</taxon>
        <taxon>Pseudomonadati</taxon>
        <taxon>Planctomycetota</taxon>
        <taxon>Planctomycetia</taxon>
        <taxon>Isosphaerales</taxon>
        <taxon>Isosphaeraceae</taxon>
        <taxon>Paludisphaera</taxon>
    </lineage>
</organism>
<feature type="domain" description="NADP-dependent oxidoreductase" evidence="1">
    <location>
        <begin position="55"/>
        <end position="191"/>
    </location>
</feature>
<accession>A0ABT6FFR2</accession>
<dbReference type="InterPro" id="IPR023210">
    <property type="entry name" value="NADP_OxRdtase_dom"/>
</dbReference>
<dbReference type="Gene3D" id="3.20.20.100">
    <property type="entry name" value="NADP-dependent oxidoreductase domain"/>
    <property type="match status" value="1"/>
</dbReference>
<comment type="caution">
    <text evidence="2">The sequence shown here is derived from an EMBL/GenBank/DDBJ whole genome shotgun (WGS) entry which is preliminary data.</text>
</comment>
<sequence>MERRDLLKGFSAAGLLSLLDPGYLRARAAVQAGEAPTRAVPKRPYGRARDPISVIGFGGIVVKDVTPEQAAGYVSEAVDRGVNYFDVAPSYGNAQERLGPALRPHRQGCFLACKTNQRDSVGAQRELDESLRLLQTDHLDLYQLHAITTLEEVERAFGPGGAMEVFLKAREQGKVRYLGFSAHSEEAAHAAMDRHDFDSILFPLGFPTWIKEGFGHSVHKRALEGGKGILALKAMAHQKWTVKPEGRRWGKAWYEPFDQIDQVSLGLRFTSALPAHAMIPPGHWELFKMAVELAQAGALTPLNDAEREIVAAIAKGSDPIFERKA</sequence>
<evidence type="ECO:0000313" key="3">
    <source>
        <dbReference type="Proteomes" id="UP001216907"/>
    </source>
</evidence>
<dbReference type="PANTHER" id="PTHR43312:SF1">
    <property type="entry name" value="NADP-DEPENDENT OXIDOREDUCTASE DOMAIN-CONTAINING PROTEIN"/>
    <property type="match status" value="1"/>
</dbReference>
<dbReference type="Proteomes" id="UP001216907">
    <property type="component" value="Unassembled WGS sequence"/>
</dbReference>
<reference evidence="2 3" key="1">
    <citation type="submission" date="2023-03" db="EMBL/GenBank/DDBJ databases">
        <title>Paludisphaera mucosa sp. nov. a novel planctomycete from northern fen.</title>
        <authorList>
            <person name="Ivanova A."/>
        </authorList>
    </citation>
    <scope>NUCLEOTIDE SEQUENCE [LARGE SCALE GENOMIC DNA]</scope>
    <source>
        <strain evidence="2 3">Pla2</strain>
    </source>
</reference>
<dbReference type="InterPro" id="IPR036812">
    <property type="entry name" value="NAD(P)_OxRdtase_dom_sf"/>
</dbReference>
<evidence type="ECO:0000313" key="2">
    <source>
        <dbReference type="EMBL" id="MDG3006408.1"/>
    </source>
</evidence>
<dbReference type="EMBL" id="JARRAG010000002">
    <property type="protein sequence ID" value="MDG3006408.1"/>
    <property type="molecule type" value="Genomic_DNA"/>
</dbReference>
<keyword evidence="2" id="KW-0560">Oxidoreductase</keyword>
<dbReference type="PANTHER" id="PTHR43312">
    <property type="entry name" value="D-THREO-ALDOSE 1-DEHYDROGENASE"/>
    <property type="match status" value="1"/>
</dbReference>
<gene>
    <name evidence="2" type="ORF">PZE19_21765</name>
</gene>
<dbReference type="RefSeq" id="WP_277862708.1">
    <property type="nucleotide sequence ID" value="NZ_JARRAG010000002.1"/>
</dbReference>
<dbReference type="CDD" id="cd19100">
    <property type="entry name" value="AKR_unchar"/>
    <property type="match status" value="1"/>
</dbReference>
<keyword evidence="3" id="KW-1185">Reference proteome</keyword>
<name>A0ABT6FFR2_9BACT</name>